<proteinExistence type="predicted"/>
<feature type="domain" description="AB hydrolase-1" evidence="1">
    <location>
        <begin position="62"/>
        <end position="289"/>
    </location>
</feature>
<dbReference type="Gene3D" id="3.40.50.1820">
    <property type="entry name" value="alpha/beta hydrolase"/>
    <property type="match status" value="1"/>
</dbReference>
<evidence type="ECO:0000313" key="3">
    <source>
        <dbReference type="Proteomes" id="UP000571950"/>
    </source>
</evidence>
<dbReference type="InterPro" id="IPR029058">
    <property type="entry name" value="AB_hydrolase_fold"/>
</dbReference>
<gene>
    <name evidence="2" type="ORF">GGR43_003372</name>
</gene>
<dbReference type="InterPro" id="IPR006311">
    <property type="entry name" value="TAT_signal"/>
</dbReference>
<sequence>MTEISHSRPHDRRTMLRMGLGAVVAAAAGGMFPAAEGRAAPFALKRMTISRKGALGPGGRDVILIPGLASGPAIWNGLAEKLPGHRLHFVHIAGFAHLPAGANATGPLLAPLTEELAGYVDGGALRAPCLVGHSMGGMLAMMLALRKDVAVDRLMVVDMLPEGAAMLGGTAQGLGYLAGQLNGYLTGTRAGRQLLAQMVMETPGAEGSDPQVIARALTELAQTNLTPRLPALGKPLHVVYALPADREMAANQRRRYEAAYATARTATLTGIGPSGHAVMLDQPARFAAAISQFLK</sequence>
<dbReference type="Proteomes" id="UP000571950">
    <property type="component" value="Unassembled WGS sequence"/>
</dbReference>
<dbReference type="SUPFAM" id="SSF53474">
    <property type="entry name" value="alpha/beta-Hydrolases"/>
    <property type="match status" value="1"/>
</dbReference>
<dbReference type="PROSITE" id="PS51318">
    <property type="entry name" value="TAT"/>
    <property type="match status" value="1"/>
</dbReference>
<dbReference type="InterPro" id="IPR050266">
    <property type="entry name" value="AB_hydrolase_sf"/>
</dbReference>
<dbReference type="GO" id="GO:0016020">
    <property type="term" value="C:membrane"/>
    <property type="evidence" value="ECO:0007669"/>
    <property type="project" value="TreeGrafter"/>
</dbReference>
<evidence type="ECO:0000259" key="1">
    <source>
        <dbReference type="Pfam" id="PF12697"/>
    </source>
</evidence>
<reference evidence="2 3" key="1">
    <citation type="submission" date="2020-08" db="EMBL/GenBank/DDBJ databases">
        <title>Genomic Encyclopedia of Type Strains, Phase IV (KMG-IV): sequencing the most valuable type-strain genomes for metagenomic binning, comparative biology and taxonomic classification.</title>
        <authorList>
            <person name="Goeker M."/>
        </authorList>
    </citation>
    <scope>NUCLEOTIDE SEQUENCE [LARGE SCALE GENOMIC DNA]</scope>
    <source>
        <strain evidence="2 3">DSM 26189</strain>
    </source>
</reference>
<accession>A0A7W6BPH6</accession>
<protein>
    <submittedName>
        <fullName evidence="2">Pimeloyl-ACP methyl ester carboxylesterase</fullName>
    </submittedName>
</protein>
<name>A0A7W6BPH6_9SPHN</name>
<dbReference type="InterPro" id="IPR000073">
    <property type="entry name" value="AB_hydrolase_1"/>
</dbReference>
<dbReference type="PANTHER" id="PTHR43798">
    <property type="entry name" value="MONOACYLGLYCEROL LIPASE"/>
    <property type="match status" value="1"/>
</dbReference>
<comment type="caution">
    <text evidence="2">The sequence shown here is derived from an EMBL/GenBank/DDBJ whole genome shotgun (WGS) entry which is preliminary data.</text>
</comment>
<dbReference type="AlphaFoldDB" id="A0A7W6BPH6"/>
<keyword evidence="3" id="KW-1185">Reference proteome</keyword>
<evidence type="ECO:0000313" key="2">
    <source>
        <dbReference type="EMBL" id="MBB3927640.1"/>
    </source>
</evidence>
<dbReference type="EMBL" id="JACIDT010000013">
    <property type="protein sequence ID" value="MBB3927640.1"/>
    <property type="molecule type" value="Genomic_DNA"/>
</dbReference>
<organism evidence="2 3">
    <name type="scientific">Sphingobium jiangsuense</name>
    <dbReference type="NCBI Taxonomy" id="870476"/>
    <lineage>
        <taxon>Bacteria</taxon>
        <taxon>Pseudomonadati</taxon>
        <taxon>Pseudomonadota</taxon>
        <taxon>Alphaproteobacteria</taxon>
        <taxon>Sphingomonadales</taxon>
        <taxon>Sphingomonadaceae</taxon>
        <taxon>Sphingobium</taxon>
    </lineage>
</organism>
<dbReference type="Pfam" id="PF12697">
    <property type="entry name" value="Abhydrolase_6"/>
    <property type="match status" value="1"/>
</dbReference>
<dbReference type="PANTHER" id="PTHR43798:SF33">
    <property type="entry name" value="HYDROLASE, PUTATIVE (AFU_ORTHOLOGUE AFUA_2G14860)-RELATED"/>
    <property type="match status" value="1"/>
</dbReference>